<keyword evidence="3 4" id="KW-0326">Glycosidase</keyword>
<evidence type="ECO:0000259" key="5">
    <source>
        <dbReference type="PROSITE" id="PS51764"/>
    </source>
</evidence>
<accession>A0ABP8K9K1</accession>
<comment type="similarity">
    <text evidence="1 4">Belongs to the glycosyl hydrolase 26 family.</text>
</comment>
<evidence type="ECO:0000256" key="3">
    <source>
        <dbReference type="ARBA" id="ARBA00023295"/>
    </source>
</evidence>
<keyword evidence="2 4" id="KW-0378">Hydrolase</keyword>
<dbReference type="PANTHER" id="PTHR40079:SF4">
    <property type="entry name" value="GH26 DOMAIN-CONTAINING PROTEIN-RELATED"/>
    <property type="match status" value="1"/>
</dbReference>
<dbReference type="RefSeq" id="WP_345266139.1">
    <property type="nucleotide sequence ID" value="NZ_BAABHB010000003.1"/>
</dbReference>
<evidence type="ECO:0000256" key="4">
    <source>
        <dbReference type="PROSITE-ProRule" id="PRU01100"/>
    </source>
</evidence>
<sequence>MHSSFLSLFGRTLLLGLSLTNLAYARPKPRLIDAKATPETKALYHNLYKLSKKSVLFGHQHATEYGHGWSGENDRSDVKSVTGSHPAVIGVDFSGLSGRPQAAIDRAKESLRRHIAATYDRGGVVTVAWHFANPVTPQTGFYWKDSVTVSAVANLIPGGSHHEAYKQILQTVADVANTTKGKDGKRVPMLFRPYHEFDGGWFWWGKPHCSRQDFVSLWRFTVGYLRDSLNVHNFIYTFSPDCLYQTEADYLERYPGDEWVDMVGVDNYADFGRNGRYNIEAGIKKLKIVSDYAEKTGKLAAFTETGLESIPDTTWWTNTLLKALKAEKLKIAYVLVWRNDSRSATHYYAPYPGHRSTPDFLKFYQDPYTRFEADLPAMYRRKRFLFF</sequence>
<gene>
    <name evidence="6" type="ORF">GCM10023187_17880</name>
</gene>
<dbReference type="PIRSF" id="PIRSF018168">
    <property type="entry name" value="Mannan-1_4-beta-mannosidase"/>
    <property type="match status" value="1"/>
</dbReference>
<feature type="domain" description="GH26" evidence="5">
    <location>
        <begin position="38"/>
        <end position="373"/>
    </location>
</feature>
<dbReference type="Gene3D" id="3.20.20.80">
    <property type="entry name" value="Glycosidases"/>
    <property type="match status" value="1"/>
</dbReference>
<dbReference type="PROSITE" id="PS51764">
    <property type="entry name" value="GH26"/>
    <property type="match status" value="1"/>
</dbReference>
<evidence type="ECO:0000313" key="6">
    <source>
        <dbReference type="EMBL" id="GAA4402621.1"/>
    </source>
</evidence>
<proteinExistence type="inferred from homology"/>
<evidence type="ECO:0000313" key="7">
    <source>
        <dbReference type="Proteomes" id="UP001500936"/>
    </source>
</evidence>
<dbReference type="Pfam" id="PF02156">
    <property type="entry name" value="Glyco_hydro_26"/>
    <property type="match status" value="1"/>
</dbReference>
<comment type="caution">
    <text evidence="6">The sequence shown here is derived from an EMBL/GenBank/DDBJ whole genome shotgun (WGS) entry which is preliminary data.</text>
</comment>
<evidence type="ECO:0000256" key="1">
    <source>
        <dbReference type="ARBA" id="ARBA00007754"/>
    </source>
</evidence>
<dbReference type="PANTHER" id="PTHR40079">
    <property type="entry name" value="MANNAN ENDO-1,4-BETA-MANNOSIDASE E-RELATED"/>
    <property type="match status" value="1"/>
</dbReference>
<dbReference type="InterPro" id="IPR016714">
    <property type="entry name" value="MANB/E"/>
</dbReference>
<dbReference type="InterPro" id="IPR022790">
    <property type="entry name" value="GH26_dom"/>
</dbReference>
<reference evidence="7" key="1">
    <citation type="journal article" date="2019" name="Int. J. Syst. Evol. Microbiol.">
        <title>The Global Catalogue of Microorganisms (GCM) 10K type strain sequencing project: providing services to taxonomists for standard genome sequencing and annotation.</title>
        <authorList>
            <consortium name="The Broad Institute Genomics Platform"/>
            <consortium name="The Broad Institute Genome Sequencing Center for Infectious Disease"/>
            <person name="Wu L."/>
            <person name="Ma J."/>
        </authorList>
    </citation>
    <scope>NUCLEOTIDE SEQUENCE [LARGE SCALE GENOMIC DNA]</scope>
    <source>
        <strain evidence="7">JCM 17925</strain>
    </source>
</reference>
<dbReference type="PRINTS" id="PR00739">
    <property type="entry name" value="GLHYDRLASE26"/>
</dbReference>
<evidence type="ECO:0000256" key="2">
    <source>
        <dbReference type="ARBA" id="ARBA00022801"/>
    </source>
</evidence>
<dbReference type="InterPro" id="IPR000805">
    <property type="entry name" value="Glyco_hydro_26"/>
</dbReference>
<dbReference type="EMBL" id="BAABHB010000003">
    <property type="protein sequence ID" value="GAA4402621.1"/>
    <property type="molecule type" value="Genomic_DNA"/>
</dbReference>
<feature type="active site" description="Proton donor" evidence="4">
    <location>
        <position position="196"/>
    </location>
</feature>
<dbReference type="Proteomes" id="UP001500936">
    <property type="component" value="Unassembled WGS sequence"/>
</dbReference>
<keyword evidence="7" id="KW-1185">Reference proteome</keyword>
<organism evidence="6 7">
    <name type="scientific">Nibrella viscosa</name>
    <dbReference type="NCBI Taxonomy" id="1084524"/>
    <lineage>
        <taxon>Bacteria</taxon>
        <taxon>Pseudomonadati</taxon>
        <taxon>Bacteroidota</taxon>
        <taxon>Cytophagia</taxon>
        <taxon>Cytophagales</taxon>
        <taxon>Spirosomataceae</taxon>
        <taxon>Nibrella</taxon>
    </lineage>
</organism>
<feature type="active site" description="Nucleophile" evidence="4">
    <location>
        <position position="304"/>
    </location>
</feature>
<name>A0ABP8K9K1_9BACT</name>
<dbReference type="InterPro" id="IPR017853">
    <property type="entry name" value="GH"/>
</dbReference>
<protein>
    <submittedName>
        <fullName evidence="6">Glycosyl hydrolase</fullName>
    </submittedName>
</protein>
<dbReference type="GO" id="GO:0016787">
    <property type="term" value="F:hydrolase activity"/>
    <property type="evidence" value="ECO:0007669"/>
    <property type="project" value="UniProtKB-KW"/>
</dbReference>
<dbReference type="SUPFAM" id="SSF51445">
    <property type="entry name" value="(Trans)glycosidases"/>
    <property type="match status" value="1"/>
</dbReference>